<accession>A0AAU2K045</accession>
<dbReference type="Gene3D" id="3.30.565.10">
    <property type="entry name" value="Histidine kinase-like ATPase, C-terminal domain"/>
    <property type="match status" value="1"/>
</dbReference>
<sequence>MSVWTETLPYRHVLTLPAMGAAVRTARETTELVLLECGVGLRHPSVGPALLILAELVTNAVRHAAALSPTLTVTYAHGPGVFAFAVHDRHPYLPALYGALAIKPGSGLATVVEMTMELGGTAVVRPDADGRGKSVWITLPL</sequence>
<feature type="domain" description="Histidine kinase/HSP90-like ATPase" evidence="2">
    <location>
        <begin position="51"/>
        <end position="141"/>
    </location>
</feature>
<keyword evidence="1" id="KW-0418">Kinase</keyword>
<dbReference type="AlphaFoldDB" id="A0AAU2K045"/>
<dbReference type="Pfam" id="PF02518">
    <property type="entry name" value="HATPase_c"/>
    <property type="match status" value="1"/>
</dbReference>
<keyword evidence="3" id="KW-0547">Nucleotide-binding</keyword>
<evidence type="ECO:0000256" key="1">
    <source>
        <dbReference type="ARBA" id="ARBA00022527"/>
    </source>
</evidence>
<evidence type="ECO:0000259" key="2">
    <source>
        <dbReference type="Pfam" id="PF02518"/>
    </source>
</evidence>
<dbReference type="InterPro" id="IPR036890">
    <property type="entry name" value="HATPase_C_sf"/>
</dbReference>
<dbReference type="PANTHER" id="PTHR35526">
    <property type="entry name" value="ANTI-SIGMA-F FACTOR RSBW-RELATED"/>
    <property type="match status" value="1"/>
</dbReference>
<keyword evidence="1" id="KW-0808">Transferase</keyword>
<gene>
    <name evidence="3" type="ORF">OG327_31940</name>
</gene>
<dbReference type="CDD" id="cd16936">
    <property type="entry name" value="HATPase_RsbW-like"/>
    <property type="match status" value="1"/>
</dbReference>
<proteinExistence type="predicted"/>
<dbReference type="SUPFAM" id="SSF55874">
    <property type="entry name" value="ATPase domain of HSP90 chaperone/DNA topoisomerase II/histidine kinase"/>
    <property type="match status" value="1"/>
</dbReference>
<dbReference type="GO" id="GO:0004674">
    <property type="term" value="F:protein serine/threonine kinase activity"/>
    <property type="evidence" value="ECO:0007669"/>
    <property type="project" value="UniProtKB-KW"/>
</dbReference>
<dbReference type="InterPro" id="IPR003594">
    <property type="entry name" value="HATPase_dom"/>
</dbReference>
<protein>
    <submittedName>
        <fullName evidence="3">ATP-binding protein</fullName>
    </submittedName>
</protein>
<keyword evidence="1" id="KW-0723">Serine/threonine-protein kinase</keyword>
<keyword evidence="3" id="KW-0067">ATP-binding</keyword>
<evidence type="ECO:0000313" key="3">
    <source>
        <dbReference type="EMBL" id="WTU77571.1"/>
    </source>
</evidence>
<organism evidence="3">
    <name type="scientific">Streptomyces sp. NBC_00049</name>
    <dbReference type="NCBI Taxonomy" id="2903617"/>
    <lineage>
        <taxon>Bacteria</taxon>
        <taxon>Bacillati</taxon>
        <taxon>Actinomycetota</taxon>
        <taxon>Actinomycetes</taxon>
        <taxon>Kitasatosporales</taxon>
        <taxon>Streptomycetaceae</taxon>
        <taxon>Streptomyces</taxon>
    </lineage>
</organism>
<dbReference type="EMBL" id="CP108264">
    <property type="protein sequence ID" value="WTU77571.1"/>
    <property type="molecule type" value="Genomic_DNA"/>
</dbReference>
<dbReference type="PANTHER" id="PTHR35526:SF3">
    <property type="entry name" value="ANTI-SIGMA-F FACTOR RSBW"/>
    <property type="match status" value="1"/>
</dbReference>
<reference evidence="3" key="1">
    <citation type="submission" date="2022-10" db="EMBL/GenBank/DDBJ databases">
        <title>The complete genomes of actinobacterial strains from the NBC collection.</title>
        <authorList>
            <person name="Joergensen T.S."/>
            <person name="Alvarez Arevalo M."/>
            <person name="Sterndorff E.B."/>
            <person name="Faurdal D."/>
            <person name="Vuksanovic O."/>
            <person name="Mourched A.-S."/>
            <person name="Charusanti P."/>
            <person name="Shaw S."/>
            <person name="Blin K."/>
            <person name="Weber T."/>
        </authorList>
    </citation>
    <scope>NUCLEOTIDE SEQUENCE</scope>
    <source>
        <strain evidence="3">NBC_00049</strain>
    </source>
</reference>
<dbReference type="GO" id="GO:0005524">
    <property type="term" value="F:ATP binding"/>
    <property type="evidence" value="ECO:0007669"/>
    <property type="project" value="UniProtKB-KW"/>
</dbReference>
<dbReference type="InterPro" id="IPR050267">
    <property type="entry name" value="Anti-sigma-factor_SerPK"/>
</dbReference>
<name>A0AAU2K045_9ACTN</name>